<evidence type="ECO:0000256" key="7">
    <source>
        <dbReference type="ARBA" id="ARBA00022840"/>
    </source>
</evidence>
<protein>
    <recommendedName>
        <fullName evidence="12">Putative ribose-phosphate pyrophosphokinase</fullName>
        <shortName evidence="12">RPPK</shortName>
        <ecNumber evidence="12">2.7.6.1</ecNumber>
    </recommendedName>
    <alternativeName>
        <fullName evidence="12">5-phospho-D-ribosyl alpha-1-diphosphate synthase</fullName>
    </alternativeName>
    <alternativeName>
        <fullName evidence="12">Phosphoribosyl diphosphate synthase</fullName>
    </alternativeName>
    <alternativeName>
        <fullName evidence="12">Phosphoribosyl pyrophosphate synthase</fullName>
        <shortName evidence="12">P-Rib-PP synthase</shortName>
        <shortName evidence="12">PRPP synthase</shortName>
        <shortName evidence="12">PRPPase</shortName>
    </alternativeName>
</protein>
<evidence type="ECO:0000256" key="6">
    <source>
        <dbReference type="ARBA" id="ARBA00022777"/>
    </source>
</evidence>
<dbReference type="OrthoDB" id="5496547at2"/>
<dbReference type="Pfam" id="PF14572">
    <property type="entry name" value="Pribosyl_synth"/>
    <property type="match status" value="1"/>
</dbReference>
<comment type="pathway">
    <text evidence="1 12">Metabolic intermediate biosynthesis; 5-phospho-alpha-D-ribose 1-diphosphate biosynthesis; 5-phospho-alpha-D-ribose 1-diphosphate from D-ribose 5-phosphate (route I): step 1/1.</text>
</comment>
<dbReference type="Proteomes" id="UP000001784">
    <property type="component" value="Chromosome"/>
</dbReference>
<keyword evidence="4 12" id="KW-0545">Nucleotide biosynthesis</keyword>
<dbReference type="Gene3D" id="3.40.50.2020">
    <property type="match status" value="2"/>
</dbReference>
<evidence type="ECO:0000259" key="13">
    <source>
        <dbReference type="Pfam" id="PF13793"/>
    </source>
</evidence>
<dbReference type="STRING" id="335543.Sfum_3652"/>
<evidence type="ECO:0000256" key="2">
    <source>
        <dbReference type="ARBA" id="ARBA00022679"/>
    </source>
</evidence>
<evidence type="ECO:0000256" key="4">
    <source>
        <dbReference type="ARBA" id="ARBA00022727"/>
    </source>
</evidence>
<comment type="caution">
    <text evidence="12">Part of a set of proteins in which some residues (ACT_SITE, NP_BIND, REGION and BINDING) are not conserved.</text>
</comment>
<dbReference type="GO" id="GO:0006164">
    <property type="term" value="P:purine nucleotide biosynthetic process"/>
    <property type="evidence" value="ECO:0007669"/>
    <property type="project" value="TreeGrafter"/>
</dbReference>
<dbReference type="GO" id="GO:0002189">
    <property type="term" value="C:ribose phosphate diphosphokinase complex"/>
    <property type="evidence" value="ECO:0007669"/>
    <property type="project" value="TreeGrafter"/>
</dbReference>
<evidence type="ECO:0000256" key="12">
    <source>
        <dbReference type="HAMAP-Rule" id="MF_00583"/>
    </source>
</evidence>
<dbReference type="InterPro" id="IPR000842">
    <property type="entry name" value="PRib_PP_synth_CS"/>
</dbReference>
<keyword evidence="2 12" id="KW-0808">Transferase</keyword>
<comment type="subcellular location">
    <subcellularLocation>
        <location evidence="12">Cytoplasm</location>
    </subcellularLocation>
</comment>
<dbReference type="GO" id="GO:0005524">
    <property type="term" value="F:ATP binding"/>
    <property type="evidence" value="ECO:0007669"/>
    <property type="project" value="UniProtKB-KW"/>
</dbReference>
<dbReference type="FunFam" id="3.40.50.2020:FF:000001">
    <property type="entry name" value="Ribose-phosphate pyrophosphokinase"/>
    <property type="match status" value="1"/>
</dbReference>
<dbReference type="PANTHER" id="PTHR10210">
    <property type="entry name" value="RIBOSE-PHOSPHATE DIPHOSPHOKINASE FAMILY MEMBER"/>
    <property type="match status" value="1"/>
</dbReference>
<evidence type="ECO:0000313" key="15">
    <source>
        <dbReference type="Proteomes" id="UP000001784"/>
    </source>
</evidence>
<dbReference type="NCBIfam" id="NF002320">
    <property type="entry name" value="PRK01259.1"/>
    <property type="match status" value="1"/>
</dbReference>
<dbReference type="GO" id="GO:0005737">
    <property type="term" value="C:cytoplasm"/>
    <property type="evidence" value="ECO:0007669"/>
    <property type="project" value="UniProtKB-SubCell"/>
</dbReference>
<gene>
    <name evidence="12" type="primary">prs</name>
    <name evidence="14" type="ordered locus">Sfum_3652</name>
</gene>
<name>A0LPH0_SYNFM</name>
<dbReference type="HAMAP" id="MF_00583_B">
    <property type="entry name" value="RibP_PPkinase_B"/>
    <property type="match status" value="1"/>
</dbReference>
<dbReference type="PANTHER" id="PTHR10210:SF41">
    <property type="entry name" value="RIBOSE-PHOSPHATE PYROPHOSPHOKINASE 1, CHLOROPLASTIC"/>
    <property type="match status" value="1"/>
</dbReference>
<accession>A0LPH0</accession>
<dbReference type="GO" id="GO:0000287">
    <property type="term" value="F:magnesium ion binding"/>
    <property type="evidence" value="ECO:0007669"/>
    <property type="project" value="UniProtKB-UniRule"/>
</dbReference>
<keyword evidence="12" id="KW-0963">Cytoplasm</keyword>
<dbReference type="InterPro" id="IPR029099">
    <property type="entry name" value="Pribosyltran_N"/>
</dbReference>
<feature type="binding site" evidence="12">
    <location>
        <begin position="97"/>
        <end position="98"/>
    </location>
    <ligand>
        <name>ATP</name>
        <dbReference type="ChEBI" id="CHEBI:30616"/>
    </ligand>
</feature>
<proteinExistence type="inferred from homology"/>
<keyword evidence="15" id="KW-1185">Reference proteome</keyword>
<dbReference type="UniPathway" id="UPA00087">
    <property type="reaction ID" value="UER00172"/>
</dbReference>
<dbReference type="GO" id="GO:0004749">
    <property type="term" value="F:ribose phosphate diphosphokinase activity"/>
    <property type="evidence" value="ECO:0007669"/>
    <property type="project" value="UniProtKB-UniRule"/>
</dbReference>
<dbReference type="SUPFAM" id="SSF53271">
    <property type="entry name" value="PRTase-like"/>
    <property type="match status" value="1"/>
</dbReference>
<dbReference type="KEGG" id="sfu:Sfum_3652"/>
<dbReference type="SMART" id="SM01400">
    <property type="entry name" value="Pribosyltran_N"/>
    <property type="match status" value="1"/>
</dbReference>
<dbReference type="HOGENOM" id="CLU_033546_4_0_7"/>
<evidence type="ECO:0000256" key="8">
    <source>
        <dbReference type="ARBA" id="ARBA00022842"/>
    </source>
</evidence>
<dbReference type="RefSeq" id="WP_011700447.1">
    <property type="nucleotide sequence ID" value="NC_008554.1"/>
</dbReference>
<comment type="function">
    <text evidence="10 12">Involved in the biosynthesis of the central metabolite phospho-alpha-D-ribosyl-1-pyrophosphate (PRPP) via the transfer of pyrophosphoryl group from ATP to 1-hydroxyl of ribose-5-phosphate (Rib-5-P).</text>
</comment>
<comment type="similarity">
    <text evidence="11 12">Belongs to the ribose-phosphate pyrophosphokinase family. Class I subfamily.</text>
</comment>
<comment type="cofactor">
    <cofactor evidence="12">
        <name>Mg(2+)</name>
        <dbReference type="ChEBI" id="CHEBI:18420"/>
    </cofactor>
    <text evidence="12">Binds 2 Mg(2+) ions per subunit.</text>
</comment>
<feature type="binding site" evidence="12">
    <location>
        <position position="170"/>
    </location>
    <ligand>
        <name>Mg(2+)</name>
        <dbReference type="ChEBI" id="CHEBI:18420"/>
    </ligand>
</feature>
<comment type="caution">
    <text evidence="12">Lacks conserved residue(s) required for the propagation of feature annotation.</text>
</comment>
<dbReference type="GO" id="GO:0016301">
    <property type="term" value="F:kinase activity"/>
    <property type="evidence" value="ECO:0007669"/>
    <property type="project" value="UniProtKB-KW"/>
</dbReference>
<dbReference type="GO" id="GO:0009156">
    <property type="term" value="P:ribonucleoside monophosphate biosynthetic process"/>
    <property type="evidence" value="ECO:0007669"/>
    <property type="project" value="InterPro"/>
</dbReference>
<feature type="binding site" evidence="12">
    <location>
        <begin position="221"/>
        <end position="225"/>
    </location>
    <ligand>
        <name>D-ribose 5-phosphate</name>
        <dbReference type="ChEBI" id="CHEBI:78346"/>
    </ligand>
</feature>
<dbReference type="EMBL" id="CP000478">
    <property type="protein sequence ID" value="ABK19322.1"/>
    <property type="molecule type" value="Genomic_DNA"/>
</dbReference>
<sequence length="313" mass="33872">MRGRIVLIAGNSNRPLALQVCSHLGIESCEALVGRFSDGEVRVEIGENVRGKDAYVLQSTCPPVNENLMELLVIMDALKRASARRVTCVVPYYGYGRQDQKDKPRVALTAKMVADLLVVAGASRVITVDLHADQIQGFFNIPVDHLYGTEVLLSDLKVRLQGNEVIVAPDAGGVERARTFAERLGAFLAILDYRRAEAGPYAQIVGDVRGRRVVILDDMVDTGQTLIRAAEGAVAAGAASVEACAVHALLSGDAVERIESSALQSLTVTDTVPRDEKAARCEKIRTVSVASMLAEVIRRVHYEESVSSLFTRT</sequence>
<dbReference type="Pfam" id="PF13793">
    <property type="entry name" value="Pribosyltran_N"/>
    <property type="match status" value="1"/>
</dbReference>
<dbReference type="NCBIfam" id="TIGR01251">
    <property type="entry name" value="ribP_PPkin"/>
    <property type="match status" value="1"/>
</dbReference>
<dbReference type="EC" id="2.7.6.1" evidence="12"/>
<feature type="binding site" evidence="12">
    <location>
        <position position="195"/>
    </location>
    <ligand>
        <name>D-ribose 5-phosphate</name>
        <dbReference type="ChEBI" id="CHEBI:78346"/>
    </ligand>
</feature>
<dbReference type="InterPro" id="IPR029057">
    <property type="entry name" value="PRTase-like"/>
</dbReference>
<keyword evidence="6 12" id="KW-0418">Kinase</keyword>
<feature type="binding site" evidence="12">
    <location>
        <begin position="38"/>
        <end position="40"/>
    </location>
    <ligand>
        <name>ATP</name>
        <dbReference type="ChEBI" id="CHEBI:30616"/>
    </ligand>
</feature>
<keyword evidence="5 12" id="KW-0547">Nucleotide-binding</keyword>
<evidence type="ECO:0000256" key="9">
    <source>
        <dbReference type="ARBA" id="ARBA00049535"/>
    </source>
</evidence>
<dbReference type="InParanoid" id="A0LPH0"/>
<reference evidence="14 15" key="1">
    <citation type="submission" date="2006-10" db="EMBL/GenBank/DDBJ databases">
        <title>Complete sequence of Syntrophobacter fumaroxidans MPOB.</title>
        <authorList>
            <consortium name="US DOE Joint Genome Institute"/>
            <person name="Copeland A."/>
            <person name="Lucas S."/>
            <person name="Lapidus A."/>
            <person name="Barry K."/>
            <person name="Detter J.C."/>
            <person name="Glavina del Rio T."/>
            <person name="Hammon N."/>
            <person name="Israni S."/>
            <person name="Pitluck S."/>
            <person name="Goltsman E.G."/>
            <person name="Martinez M."/>
            <person name="Schmutz J."/>
            <person name="Larimer F."/>
            <person name="Land M."/>
            <person name="Hauser L."/>
            <person name="Kyrpides N."/>
            <person name="Kim E."/>
            <person name="Boone D.R."/>
            <person name="Brockman F."/>
            <person name="Culley D."/>
            <person name="Ferry J."/>
            <person name="Gunsalus R."/>
            <person name="McInerney M.J."/>
            <person name="Morrison M."/>
            <person name="Plugge C."/>
            <person name="Rohlin L."/>
            <person name="Scholten J."/>
            <person name="Sieber J."/>
            <person name="Stams A.J.M."/>
            <person name="Worm P."/>
            <person name="Henstra A.M."/>
            <person name="Richardson P."/>
        </authorList>
    </citation>
    <scope>NUCLEOTIDE SEQUENCE [LARGE SCALE GENOMIC DNA]</scope>
    <source>
        <strain evidence="15">DSM 10017 / MPOB</strain>
    </source>
</reference>
<evidence type="ECO:0000313" key="14">
    <source>
        <dbReference type="EMBL" id="ABK19322.1"/>
    </source>
</evidence>
<comment type="subunit">
    <text evidence="12">Homohexamer.</text>
</comment>
<dbReference type="GO" id="GO:0006015">
    <property type="term" value="P:5-phosphoribose 1-diphosphate biosynthetic process"/>
    <property type="evidence" value="ECO:0007669"/>
    <property type="project" value="UniProtKB-UniRule"/>
</dbReference>
<evidence type="ECO:0000256" key="5">
    <source>
        <dbReference type="ARBA" id="ARBA00022741"/>
    </source>
</evidence>
<comment type="catalytic activity">
    <reaction evidence="9 12">
        <text>D-ribose 5-phosphate + ATP = 5-phospho-alpha-D-ribose 1-diphosphate + AMP + H(+)</text>
        <dbReference type="Rhea" id="RHEA:15609"/>
        <dbReference type="ChEBI" id="CHEBI:15378"/>
        <dbReference type="ChEBI" id="CHEBI:30616"/>
        <dbReference type="ChEBI" id="CHEBI:58017"/>
        <dbReference type="ChEBI" id="CHEBI:78346"/>
        <dbReference type="ChEBI" id="CHEBI:456215"/>
        <dbReference type="EC" id="2.7.6.1"/>
    </reaction>
</comment>
<dbReference type="InterPro" id="IPR037515">
    <property type="entry name" value="Rib-P_diPkinase_bac"/>
</dbReference>
<keyword evidence="3 12" id="KW-0479">Metal-binding</keyword>
<dbReference type="InterPro" id="IPR000836">
    <property type="entry name" value="PRTase_dom"/>
</dbReference>
<dbReference type="eggNOG" id="COG0462">
    <property type="taxonomic scope" value="Bacteria"/>
</dbReference>
<dbReference type="PROSITE" id="PS00114">
    <property type="entry name" value="PRPP_SYNTHASE"/>
    <property type="match status" value="1"/>
</dbReference>
<organism evidence="14 15">
    <name type="scientific">Syntrophobacter fumaroxidans (strain DSM 10017 / MPOB)</name>
    <dbReference type="NCBI Taxonomy" id="335543"/>
    <lineage>
        <taxon>Bacteria</taxon>
        <taxon>Pseudomonadati</taxon>
        <taxon>Thermodesulfobacteriota</taxon>
        <taxon>Syntrophobacteria</taxon>
        <taxon>Syntrophobacterales</taxon>
        <taxon>Syntrophobacteraceae</taxon>
        <taxon>Syntrophobacter</taxon>
    </lineage>
</organism>
<dbReference type="InterPro" id="IPR005946">
    <property type="entry name" value="Rib-P_diPkinase"/>
</dbReference>
<feature type="binding site" evidence="12">
    <location>
        <position position="131"/>
    </location>
    <ligand>
        <name>Mg(2+)</name>
        <dbReference type="ChEBI" id="CHEBI:18420"/>
    </ligand>
</feature>
<feature type="domain" description="Ribose-phosphate pyrophosphokinase N-terminal" evidence="13">
    <location>
        <begin position="5"/>
        <end position="121"/>
    </location>
</feature>
<keyword evidence="7 12" id="KW-0067">ATP-binding</keyword>
<evidence type="ECO:0000256" key="3">
    <source>
        <dbReference type="ARBA" id="ARBA00022723"/>
    </source>
</evidence>
<evidence type="ECO:0000256" key="10">
    <source>
        <dbReference type="ARBA" id="ARBA00054914"/>
    </source>
</evidence>
<dbReference type="CDD" id="cd06223">
    <property type="entry name" value="PRTases_typeI"/>
    <property type="match status" value="1"/>
</dbReference>
<feature type="binding site" evidence="12">
    <location>
        <position position="217"/>
    </location>
    <ligand>
        <name>D-ribose 5-phosphate</name>
        <dbReference type="ChEBI" id="CHEBI:78346"/>
    </ligand>
</feature>
<evidence type="ECO:0000256" key="1">
    <source>
        <dbReference type="ARBA" id="ARBA00004996"/>
    </source>
</evidence>
<dbReference type="AlphaFoldDB" id="A0LPH0"/>
<evidence type="ECO:0000256" key="11">
    <source>
        <dbReference type="ARBA" id="ARBA00061444"/>
    </source>
</evidence>
<keyword evidence="8 12" id="KW-0460">Magnesium</keyword>